<evidence type="ECO:0000256" key="2">
    <source>
        <dbReference type="ARBA" id="ARBA00022490"/>
    </source>
</evidence>
<reference evidence="6 7" key="1">
    <citation type="journal article" date="2012" name="Genome Biol.">
        <title>Sequencing three crocodilian genomes to illuminate the evolution of archosaurs and amniotes.</title>
        <authorList>
            <person name="St John J.A."/>
            <person name="Braun E.L."/>
            <person name="Isberg S.R."/>
            <person name="Miles L.G."/>
            <person name="Chong A.Y."/>
            <person name="Gongora J."/>
            <person name="Dalzell P."/>
            <person name="Moran C."/>
            <person name="Bed'hom B."/>
            <person name="Abzhanov A."/>
            <person name="Burgess S.C."/>
            <person name="Cooksey A.M."/>
            <person name="Castoe T.A."/>
            <person name="Crawford N.G."/>
            <person name="Densmore L.D."/>
            <person name="Drew J.C."/>
            <person name="Edwards S.V."/>
            <person name="Faircloth B.C."/>
            <person name="Fujita M.K."/>
            <person name="Greenwold M.J."/>
            <person name="Hoffmann F.G."/>
            <person name="Howard J.M."/>
            <person name="Iguchi T."/>
            <person name="Janes D.E."/>
            <person name="Khan S.Y."/>
            <person name="Kohno S."/>
            <person name="de Koning A.J."/>
            <person name="Lance S.L."/>
            <person name="McCarthy F.M."/>
            <person name="McCormack J.E."/>
            <person name="Merchant M.E."/>
            <person name="Peterson D.G."/>
            <person name="Pollock D.D."/>
            <person name="Pourmand N."/>
            <person name="Raney B.J."/>
            <person name="Roessler K.A."/>
            <person name="Sanford J.R."/>
            <person name="Sawyer R.H."/>
            <person name="Schmidt C.J."/>
            <person name="Triplett E.W."/>
            <person name="Tuberville T.D."/>
            <person name="Venegas-Anaya M."/>
            <person name="Howard J.T."/>
            <person name="Jarvis E.D."/>
            <person name="Guillette L.J.Jr."/>
            <person name="Glenn T.C."/>
            <person name="Green R.E."/>
            <person name="Ray D.A."/>
        </authorList>
    </citation>
    <scope>NUCLEOTIDE SEQUENCE [LARGE SCALE GENOMIC DNA]</scope>
    <source>
        <strain evidence="6">KSC_2009_1</strain>
    </source>
</reference>
<dbReference type="InterPro" id="IPR029299">
    <property type="entry name" value="ALMS_motif"/>
</dbReference>
<dbReference type="GO" id="GO:0005813">
    <property type="term" value="C:centrosome"/>
    <property type="evidence" value="ECO:0007669"/>
    <property type="project" value="UniProtKB-SubCell"/>
</dbReference>
<evidence type="ECO:0000256" key="1">
    <source>
        <dbReference type="ARBA" id="ARBA00004300"/>
    </source>
</evidence>
<dbReference type="GO" id="GO:0005814">
    <property type="term" value="C:centriole"/>
    <property type="evidence" value="ECO:0007669"/>
    <property type="project" value="TreeGrafter"/>
</dbReference>
<feature type="compositionally biased region" description="Polar residues" evidence="4">
    <location>
        <begin position="464"/>
        <end position="473"/>
    </location>
</feature>
<keyword evidence="3" id="KW-0206">Cytoskeleton</keyword>
<feature type="compositionally biased region" description="Low complexity" evidence="4">
    <location>
        <begin position="2602"/>
        <end position="2613"/>
    </location>
</feature>
<feature type="compositionally biased region" description="Basic and acidic residues" evidence="4">
    <location>
        <begin position="2590"/>
        <end position="2601"/>
    </location>
</feature>
<dbReference type="PANTHER" id="PTHR21553">
    <property type="entry name" value="ALMS1-RELATED"/>
    <property type="match status" value="1"/>
</dbReference>
<dbReference type="PANTHER" id="PTHR21553:SF22">
    <property type="entry name" value="CENTROSOME-ASSOCIATED PROTEIN ALMS1"/>
    <property type="match status" value="1"/>
</dbReference>
<feature type="compositionally biased region" description="Polar residues" evidence="4">
    <location>
        <begin position="261"/>
        <end position="281"/>
    </location>
</feature>
<feature type="region of interest" description="Disordered" evidence="4">
    <location>
        <begin position="370"/>
        <end position="402"/>
    </location>
</feature>
<organism evidence="6 7">
    <name type="scientific">Alligator mississippiensis</name>
    <name type="common">American alligator</name>
    <dbReference type="NCBI Taxonomy" id="8496"/>
    <lineage>
        <taxon>Eukaryota</taxon>
        <taxon>Metazoa</taxon>
        <taxon>Chordata</taxon>
        <taxon>Craniata</taxon>
        <taxon>Vertebrata</taxon>
        <taxon>Euteleostomi</taxon>
        <taxon>Archelosauria</taxon>
        <taxon>Archosauria</taxon>
        <taxon>Crocodylia</taxon>
        <taxon>Alligatoridae</taxon>
        <taxon>Alligatorinae</taxon>
        <taxon>Alligator</taxon>
    </lineage>
</organism>
<feature type="compositionally biased region" description="Basic and acidic residues" evidence="4">
    <location>
        <begin position="2116"/>
        <end position="2129"/>
    </location>
</feature>
<feature type="compositionally biased region" description="Low complexity" evidence="4">
    <location>
        <begin position="474"/>
        <end position="485"/>
    </location>
</feature>
<feature type="region of interest" description="Disordered" evidence="4">
    <location>
        <begin position="2416"/>
        <end position="2454"/>
    </location>
</feature>
<feature type="region of interest" description="Disordered" evidence="4">
    <location>
        <begin position="1175"/>
        <end position="1205"/>
    </location>
</feature>
<evidence type="ECO:0000259" key="5">
    <source>
        <dbReference type="Pfam" id="PF15309"/>
    </source>
</evidence>
<feature type="compositionally biased region" description="Polar residues" evidence="4">
    <location>
        <begin position="376"/>
        <end position="402"/>
    </location>
</feature>
<feature type="compositionally biased region" description="Acidic residues" evidence="4">
    <location>
        <begin position="785"/>
        <end position="794"/>
    </location>
</feature>
<evidence type="ECO:0000313" key="6">
    <source>
        <dbReference type="EMBL" id="KYO29545.1"/>
    </source>
</evidence>
<feature type="compositionally biased region" description="Basic and acidic residues" evidence="4">
    <location>
        <begin position="1629"/>
        <end position="1639"/>
    </location>
</feature>
<accession>A0A151MYM3</accession>
<feature type="compositionally biased region" description="Low complexity" evidence="4">
    <location>
        <begin position="318"/>
        <end position="335"/>
    </location>
</feature>
<dbReference type="STRING" id="8496.A0A151MYM3"/>
<feature type="region of interest" description="Disordered" evidence="4">
    <location>
        <begin position="1342"/>
        <end position="1361"/>
    </location>
</feature>
<dbReference type="GO" id="GO:0005829">
    <property type="term" value="C:cytosol"/>
    <property type="evidence" value="ECO:0007669"/>
    <property type="project" value="TreeGrafter"/>
</dbReference>
<feature type="region of interest" description="Disordered" evidence="4">
    <location>
        <begin position="2513"/>
        <end position="2619"/>
    </location>
</feature>
<comment type="subcellular location">
    <subcellularLocation>
        <location evidence="1">Cytoplasm</location>
        <location evidence="1">Cytoskeleton</location>
        <location evidence="1">Microtubule organizing center</location>
        <location evidence="1">Centrosome</location>
    </subcellularLocation>
</comment>
<dbReference type="GO" id="GO:0046599">
    <property type="term" value="P:regulation of centriole replication"/>
    <property type="evidence" value="ECO:0007669"/>
    <property type="project" value="TreeGrafter"/>
</dbReference>
<feature type="region of interest" description="Disordered" evidence="4">
    <location>
        <begin position="817"/>
        <end position="849"/>
    </location>
</feature>
<keyword evidence="7" id="KW-1185">Reference proteome</keyword>
<feature type="region of interest" description="Disordered" evidence="4">
    <location>
        <begin position="1"/>
        <end position="28"/>
    </location>
</feature>
<keyword evidence="2" id="KW-0963">Cytoplasm</keyword>
<comment type="caution">
    <text evidence="6">The sequence shown here is derived from an EMBL/GenBank/DDBJ whole genome shotgun (WGS) entry which is preliminary data.</text>
</comment>
<feature type="compositionally biased region" description="Polar residues" evidence="4">
    <location>
        <begin position="2069"/>
        <end position="2082"/>
    </location>
</feature>
<feature type="region of interest" description="Disordered" evidence="4">
    <location>
        <begin position="781"/>
        <end position="803"/>
    </location>
</feature>
<feature type="compositionally biased region" description="Polar residues" evidence="4">
    <location>
        <begin position="1640"/>
        <end position="1654"/>
    </location>
</feature>
<name>A0A151MYM3_ALLMI</name>
<evidence type="ECO:0000256" key="3">
    <source>
        <dbReference type="ARBA" id="ARBA00023212"/>
    </source>
</evidence>
<feature type="compositionally biased region" description="Basic and acidic residues" evidence="4">
    <location>
        <begin position="2250"/>
        <end position="2267"/>
    </location>
</feature>
<feature type="region of interest" description="Disordered" evidence="4">
    <location>
        <begin position="318"/>
        <end position="353"/>
    </location>
</feature>
<evidence type="ECO:0000256" key="4">
    <source>
        <dbReference type="SAM" id="MobiDB-lite"/>
    </source>
</evidence>
<feature type="domain" description="ALMS motif" evidence="5">
    <location>
        <begin position="2658"/>
        <end position="2789"/>
    </location>
</feature>
<sequence>MEHGPGPGPSIATTPPHSSWKEELLSQSSSGTQISIASGISLGEVIRQRSAINQGMEPWYQLPAEADASHLTAALGTRVDLTTGENNLTEFPTLEEGSLTLTEEAGTQHEDVTHNPLPEIQDSRFSPRFPLLMTYATPGQRLLDETLFQQTDLNFAPLRGTPDVSGASEQHLRPLQISEAVQLAATEVTSHSDSGTLSQHPLAISAFEPYGVNCSSYVSQPRLSSSGQITVERKQAAEGQDCKSDFSVTDLLPKEGGEDLTTPTSKWLQNDSAKSQQSETPFATEAKSAFVNDDPFFLDSRVPAPALLELLETEVGVTSHGGFSSSSENSSCKSVSTKDPEKHKTRQQVENTDLAECESKALEKYQELHQQLEGGKSTSELGSSKMSEPLQNTNAKDASSTKSTEMFVLPKGHGASLSDSARLQFSSVTREPRGALLAEQPKQLCPTVMSEQHKEEPAPDVVTTNLRGNQPHPSITSNAKSPSPSSEKETSVVEIQAGVSGRESTLSDVIVERGHKDAGISPSFNLPPGDGSFCGYLACPIYQSTPGLFLGRHMKEEVPGMVIPIKSSLQASLTGLNEETSAKSSASTLTPCVEKCHAPTNGQEENRESLGTAYPYTGRIQSLPSLSFMEKVGAWNVSQSAEKMSDALALHSLGGVSPRKQTYSTIADSLNHILSKQNNSGNLKSGLAASFGGEAGSVTSLHFCDTKSTHAAPLARSQSDHSVNAISREASQIEVVQVTNPEEVVQPTAGKSSDFAMPALKKSEESLVDYTSQKFKAVLVSAGSSDDEHDDEENSTGQISDQNILISSERVAQLLRQEGCDPNDKEKKYSRLEDEPRQLHGPEHSTGHISMDNFSDISPDSLNLLVSSQASSQVDLTSVSPSSVVSKHFFNNSEEENFTPSWAPAWKTPDEKELNIEERIPTYLRNLGIDQSPSSILTPFAPRGPIREVEFSPSELRTLKGSTDTLTKHVQLSEGGSLSAVDITQISFNSGNSTLSMSIAMGSDGGPDTPVPTELSPQYSRSSKDKPLSQCSTAAYPQLQLLTPLPDEGSLKSSVAPRLVEPRQQLQAVASDFHSDEEDPMLVSKHVQDLIDRCDSRDISSSLEKLSTSSLAEDIGEMEVKGELLSSNAVASENELNKDQGNDPFIESSTLKEIQKLLAEAEKMTLSQFDPVLSLTPSREVTDPSPASTKKKDGVEDSQLVRDHSPALERLLSRDETLTRKSMQEDNSLMKTLHSCKDSLKSEGALAGDLRVSQETAERQTKPAEKIAGEDFRVAKLVGRSEPEGCSSATTDKNLLAPLAVMKSATSSESSIRKVFELEDPPTAVPLRTGATVLRDCQHGSSQASLAGSKEGDVIQGSDDSSSLDSLAARVRSLLKYESPAIHATQILKSVEEEEKKARTWVKLKLASQPHGSLPDLNEEDRKRIEEIKAELLLSARKSALAKDSWGNSSDIIPSHSHNQKHYPEHFHSPHSEQMQTDNQMQDFELEPSESYGRWVMPVYTTDSPDYSLSSNTQFKALDTFQAQIPNQLHTLATNPFDISIELTPLCKGVDACLMGLVDASNAQTEEDVPFPAQKKLSVEKPPAEIAKQITSITFASRKRSPSPVLGTSLTEDALRGVIPLQDGSTSTEKQRLEKRPLETSRSCPSSPTATCSLASGVKPTADQDSFQHVATGVAKPGAHQGKDQAQESKSIYPDPCFSLVATSFEAAQTSAQDAVGLGRLNARLSVADCAKKFNQESNTLSEPVPISFYQPGKTSPSSQAQFTEGPVYSPQAHMLKGHNNLLEKEDKLPFDILSLHQREMETGHSNGMHNPSPDQILATVPVSPSSPTRKALSCVRITLSPKCATSEPCGNLRAEAETRFNDRIKSDVQPTLVRSPKTLLGPVSKLPTAELVPVDQGSSYFPRPGSSPPPSPAHPFVPGTAGLAHDIKRVSLESSQRVPSLREAHTRGLDTSGRNVQDSFRTLVSAQTGKTTSDAITQITTESPEKTTFSAEIYVSTEEEENPALISSRQKARRIPSLAASSRNQIFSSHRPAVRADQPLLVPYKPSGSREMYYVPHPKEAPKISPVRSETTIESSHSGSNDAVPPKFPVNVLGSREESPPDVAIKHKEGIYSKRPEPKLAWGKEKTAPQESDTESANPLKAVRTTHSVFKSAQFYLHHPVPLQHENYFLSNSESSEEYPDTGPSGLPSRDCFQKTRAAEKDHCPPLLYREEDKEDEFAPLTTVMDYSKIEDSQFCACLGNEASQKELIIQDDKRQASQTKGRDYPPRSSQMTGFQVRPKKDLPLKQSTDSTGSLDDLWAKFLERQKKHPLPNVRSNELSLVERLDRLARVLQNPVRHTLMPAKEESDFGGRTKGREQKKIRLQDWNESDAHRNALRAEERPQTTYDKKRLAESRKYRAGERTISRIKRILEQQQYSDTLSDTSSEPKSANDHSRVAITTTSESDVVSQTETEMATQTEVVDCVSSDSVSTASSSWGPSSALSTKRRARMLNKGIQAGDLEIVNSATKKNTRDVGVTFPTPRSGQSRPREPWSSADGVCGEPGGPVSDLQMPLGKARQKGHTSSLLMDKKTKRNRPQLPQGVSWFVPAEDLKSDSRKENRSSSFSGPGPSWFEPLANTKPWREPLREKNWQERRGSSLVQPIIPVRDVENKPPRSLVKMTLQEALVLHRPDFISRSGERVKRLKLIMEERKIQSVLQNEREELFNPPEKRKVYKNASCLLSNRDFQVRQERRTIPKGEMVQRSKRIYEQLPEVRKRREEEKRKSEYNSYRLKAQLYKMKITNRVLGRKVPWN</sequence>
<feature type="region of interest" description="Disordered" evidence="4">
    <location>
        <begin position="1619"/>
        <end position="1658"/>
    </location>
</feature>
<feature type="region of interest" description="Disordered" evidence="4">
    <location>
        <begin position="247"/>
        <end position="281"/>
    </location>
</feature>
<feature type="compositionally biased region" description="Polar residues" evidence="4">
    <location>
        <begin position="2416"/>
        <end position="2429"/>
    </location>
</feature>
<dbReference type="Pfam" id="PF15309">
    <property type="entry name" value="ALMS_motif"/>
    <property type="match status" value="1"/>
</dbReference>
<proteinExistence type="predicted"/>
<feature type="compositionally biased region" description="Polar residues" evidence="4">
    <location>
        <begin position="2438"/>
        <end position="2454"/>
    </location>
</feature>
<feature type="region of interest" description="Disordered" evidence="4">
    <location>
        <begin position="1000"/>
        <end position="1030"/>
    </location>
</feature>
<feature type="region of interest" description="Disordered" evidence="4">
    <location>
        <begin position="2061"/>
        <end position="2087"/>
    </location>
</feature>
<feature type="compositionally biased region" description="Basic and acidic residues" evidence="4">
    <location>
        <begin position="1190"/>
        <end position="1205"/>
    </location>
</feature>
<protein>
    <submittedName>
        <fullName evidence="6">Alstrom syndrome protein 1</fullName>
    </submittedName>
</protein>
<feature type="region of interest" description="Disordered" evidence="4">
    <location>
        <begin position="2116"/>
        <end position="2141"/>
    </location>
</feature>
<dbReference type="eggNOG" id="KOG4613">
    <property type="taxonomic scope" value="Eukaryota"/>
</dbReference>
<evidence type="ECO:0000313" key="7">
    <source>
        <dbReference type="Proteomes" id="UP000050525"/>
    </source>
</evidence>
<gene>
    <name evidence="6" type="primary">ALMS1</name>
    <name evidence="6" type="ORF">Y1Q_0004945</name>
</gene>
<dbReference type="EMBL" id="AKHW03004653">
    <property type="protein sequence ID" value="KYO29545.1"/>
    <property type="molecule type" value="Genomic_DNA"/>
</dbReference>
<feature type="region of interest" description="Disordered" evidence="4">
    <location>
        <begin position="2250"/>
        <end position="2292"/>
    </location>
</feature>
<feature type="compositionally biased region" description="Basic and acidic residues" evidence="4">
    <location>
        <begin position="818"/>
        <end position="846"/>
    </location>
</feature>
<dbReference type="GO" id="GO:0008017">
    <property type="term" value="F:microtubule binding"/>
    <property type="evidence" value="ECO:0007669"/>
    <property type="project" value="TreeGrafter"/>
</dbReference>
<feature type="region of interest" description="Disordered" evidence="4">
    <location>
        <begin position="464"/>
        <end position="489"/>
    </location>
</feature>
<dbReference type="Proteomes" id="UP000050525">
    <property type="component" value="Unassembled WGS sequence"/>
</dbReference>